<dbReference type="InterPro" id="IPR005828">
    <property type="entry name" value="MFS_sugar_transport-like"/>
</dbReference>
<feature type="transmembrane region" description="Helical" evidence="6">
    <location>
        <begin position="378"/>
        <end position="404"/>
    </location>
</feature>
<dbReference type="InterPro" id="IPR050360">
    <property type="entry name" value="MFS_Sugar_Transporters"/>
</dbReference>
<dbReference type="Proteomes" id="UP001149165">
    <property type="component" value="Unassembled WGS sequence"/>
</dbReference>
<evidence type="ECO:0000313" key="8">
    <source>
        <dbReference type="EMBL" id="KAJ5114233.1"/>
    </source>
</evidence>
<evidence type="ECO:0000256" key="6">
    <source>
        <dbReference type="SAM" id="Phobius"/>
    </source>
</evidence>
<dbReference type="PROSITE" id="PS50850">
    <property type="entry name" value="MFS"/>
    <property type="match status" value="1"/>
</dbReference>
<dbReference type="OrthoDB" id="6612291at2759"/>
<feature type="transmembrane region" description="Helical" evidence="6">
    <location>
        <begin position="55"/>
        <end position="72"/>
    </location>
</feature>
<feature type="transmembrane region" description="Helical" evidence="6">
    <location>
        <begin position="351"/>
        <end position="372"/>
    </location>
</feature>
<name>A0A9W9G8V7_9EURO</name>
<dbReference type="PROSITE" id="PS00217">
    <property type="entry name" value="SUGAR_TRANSPORT_2"/>
    <property type="match status" value="1"/>
</dbReference>
<feature type="transmembrane region" description="Helical" evidence="6">
    <location>
        <begin position="108"/>
        <end position="128"/>
    </location>
</feature>
<feature type="transmembrane region" description="Helical" evidence="6">
    <location>
        <begin position="198"/>
        <end position="217"/>
    </location>
</feature>
<dbReference type="Gene3D" id="1.20.1250.20">
    <property type="entry name" value="MFS general substrate transporter like domains"/>
    <property type="match status" value="2"/>
</dbReference>
<feature type="transmembrane region" description="Helical" evidence="6">
    <location>
        <begin position="223"/>
        <end position="246"/>
    </location>
</feature>
<dbReference type="GO" id="GO:0016020">
    <property type="term" value="C:membrane"/>
    <property type="evidence" value="ECO:0007669"/>
    <property type="project" value="UniProtKB-SubCell"/>
</dbReference>
<evidence type="ECO:0000256" key="4">
    <source>
        <dbReference type="ARBA" id="ARBA00022989"/>
    </source>
</evidence>
<comment type="similarity">
    <text evidence="2">Belongs to the major facilitator superfamily. Sugar transporter (TC 2.A.1.1) family.</text>
</comment>
<evidence type="ECO:0000256" key="5">
    <source>
        <dbReference type="ARBA" id="ARBA00023136"/>
    </source>
</evidence>
<feature type="domain" description="Major facilitator superfamily (MFS) profile" evidence="7">
    <location>
        <begin position="59"/>
        <end position="473"/>
    </location>
</feature>
<dbReference type="Pfam" id="PF00083">
    <property type="entry name" value="Sugar_tr"/>
    <property type="match status" value="1"/>
</dbReference>
<keyword evidence="4 6" id="KW-1133">Transmembrane helix</keyword>
<dbReference type="SUPFAM" id="SSF103473">
    <property type="entry name" value="MFS general substrate transporter"/>
    <property type="match status" value="1"/>
</dbReference>
<keyword evidence="5 6" id="KW-0472">Membrane</keyword>
<reference evidence="8" key="2">
    <citation type="journal article" date="2023" name="IMA Fungus">
        <title>Comparative genomic study of the Penicillium genus elucidates a diverse pangenome and 15 lateral gene transfer events.</title>
        <authorList>
            <person name="Petersen C."/>
            <person name="Sorensen T."/>
            <person name="Nielsen M.R."/>
            <person name="Sondergaard T.E."/>
            <person name="Sorensen J.L."/>
            <person name="Fitzpatrick D.A."/>
            <person name="Frisvad J.C."/>
            <person name="Nielsen K.L."/>
        </authorList>
    </citation>
    <scope>NUCLEOTIDE SEQUENCE</scope>
    <source>
        <strain evidence="8">IBT 30069</strain>
    </source>
</reference>
<keyword evidence="9" id="KW-1185">Reference proteome</keyword>
<reference evidence="8" key="1">
    <citation type="submission" date="2022-11" db="EMBL/GenBank/DDBJ databases">
        <authorList>
            <person name="Petersen C."/>
        </authorList>
    </citation>
    <scope>NUCLEOTIDE SEQUENCE</scope>
    <source>
        <strain evidence="8">IBT 30069</strain>
    </source>
</reference>
<evidence type="ECO:0000256" key="2">
    <source>
        <dbReference type="ARBA" id="ARBA00010992"/>
    </source>
</evidence>
<dbReference type="InterPro" id="IPR036259">
    <property type="entry name" value="MFS_trans_sf"/>
</dbReference>
<evidence type="ECO:0000259" key="7">
    <source>
        <dbReference type="PROSITE" id="PS50850"/>
    </source>
</evidence>
<evidence type="ECO:0000256" key="1">
    <source>
        <dbReference type="ARBA" id="ARBA00004141"/>
    </source>
</evidence>
<evidence type="ECO:0000313" key="9">
    <source>
        <dbReference type="Proteomes" id="UP001149165"/>
    </source>
</evidence>
<dbReference type="EMBL" id="JAPQKH010000002">
    <property type="protein sequence ID" value="KAJ5114233.1"/>
    <property type="molecule type" value="Genomic_DNA"/>
</dbReference>
<sequence length="506" mass="55263">MSDKFKTDSMEVEDVDALKHENHPFCSEQSAHRGALIEEEERQLTIWESAMVHKAALLICCIPFLGASLYGYDSIVNGATLSMPAFLLYFGSVDSAGSPYIPSIWTSLWNAMSLLCQAVGALFIGFFTDRFGRKWPACCAATLTIAGTAMQYYAESRGLLLGGKMINGFGIGAVTAVSTTYASEIAPLKLKGPVQQALVIFYVFMMALGLGIIRIYVPSMSPHAFRIVFAIQWAVGGLAIIGYAFAPESPNYLISKGRLLDAHRVMSLIYGKDNSIDDRLTYLKKTLTVMFLYTAQNWGGSALLAQSIYFLIIAGLPSIHAFDVSIGGFGLSLIIIVLSWIFNDKASCRNVLLVACILNFLFMLFIGVLYYIPGGGAVWGVAVLMNVMISFQTSLFLGMGYRIAADVASYRLRAKTLSVGVVSQAFMAWLTQFTVPYMYNVDSGNLGARTGFVFAGFSVLLIVATWFIVPETTNMTAAEIDQAYRDNVPVRKFQGCIGTQQTSDQA</sequence>
<organism evidence="8 9">
    <name type="scientific">Penicillium angulare</name>
    <dbReference type="NCBI Taxonomy" id="116970"/>
    <lineage>
        <taxon>Eukaryota</taxon>
        <taxon>Fungi</taxon>
        <taxon>Dikarya</taxon>
        <taxon>Ascomycota</taxon>
        <taxon>Pezizomycotina</taxon>
        <taxon>Eurotiomycetes</taxon>
        <taxon>Eurotiomycetidae</taxon>
        <taxon>Eurotiales</taxon>
        <taxon>Aspergillaceae</taxon>
        <taxon>Penicillium</taxon>
    </lineage>
</organism>
<dbReference type="InterPro" id="IPR020846">
    <property type="entry name" value="MFS_dom"/>
</dbReference>
<feature type="transmembrane region" description="Helical" evidence="6">
    <location>
        <begin position="416"/>
        <end position="439"/>
    </location>
</feature>
<dbReference type="PANTHER" id="PTHR48022">
    <property type="entry name" value="PLASTIDIC GLUCOSE TRANSPORTER 4"/>
    <property type="match status" value="1"/>
</dbReference>
<accession>A0A9W9G8V7</accession>
<keyword evidence="3 6" id="KW-0812">Transmembrane</keyword>
<dbReference type="AlphaFoldDB" id="A0A9W9G8V7"/>
<dbReference type="PANTHER" id="PTHR48022:SF33">
    <property type="entry name" value="SUGAR PERMEASE, PUTATIVE (AFU_ORTHOLOGUE AFUA_6G12040)-RELATED"/>
    <property type="match status" value="1"/>
</dbReference>
<comment type="caution">
    <text evidence="8">The sequence shown here is derived from an EMBL/GenBank/DDBJ whole genome shotgun (WGS) entry which is preliminary data.</text>
</comment>
<feature type="transmembrane region" description="Helical" evidence="6">
    <location>
        <begin position="166"/>
        <end position="186"/>
    </location>
</feature>
<protein>
    <submittedName>
        <fullName evidence="8">MFS general substrate transporter</fullName>
    </submittedName>
</protein>
<feature type="transmembrane region" description="Helical" evidence="6">
    <location>
        <begin position="324"/>
        <end position="342"/>
    </location>
</feature>
<gene>
    <name evidence="8" type="ORF">N7456_002767</name>
</gene>
<dbReference type="GO" id="GO:0005351">
    <property type="term" value="F:carbohydrate:proton symporter activity"/>
    <property type="evidence" value="ECO:0007669"/>
    <property type="project" value="TreeGrafter"/>
</dbReference>
<feature type="transmembrane region" description="Helical" evidence="6">
    <location>
        <begin position="451"/>
        <end position="469"/>
    </location>
</feature>
<comment type="subcellular location">
    <subcellularLocation>
        <location evidence="1">Membrane</location>
        <topology evidence="1">Multi-pass membrane protein</topology>
    </subcellularLocation>
</comment>
<evidence type="ECO:0000256" key="3">
    <source>
        <dbReference type="ARBA" id="ARBA00022692"/>
    </source>
</evidence>
<proteinExistence type="inferred from homology"/>
<dbReference type="InterPro" id="IPR005829">
    <property type="entry name" value="Sugar_transporter_CS"/>
</dbReference>